<feature type="compositionally biased region" description="Low complexity" evidence="2">
    <location>
        <begin position="83"/>
        <end position="101"/>
    </location>
</feature>
<evidence type="ECO:0000256" key="2">
    <source>
        <dbReference type="SAM" id="MobiDB-lite"/>
    </source>
</evidence>
<comment type="caution">
    <text evidence="3">The sequence shown here is derived from an EMBL/GenBank/DDBJ whole genome shotgun (WGS) entry which is preliminary data.</text>
</comment>
<dbReference type="PANTHER" id="PTHR33701:SF2">
    <property type="entry name" value="TRANSMEMBRANE PROTEIN"/>
    <property type="match status" value="1"/>
</dbReference>
<dbReference type="AlphaFoldDB" id="A0A8K0I4Z5"/>
<reference evidence="3" key="2">
    <citation type="submission" date="2019-07" db="EMBL/GenBank/DDBJ databases">
        <authorList>
            <person name="Yang Y."/>
            <person name="Bocs S."/>
            <person name="Baudouin L."/>
        </authorList>
    </citation>
    <scope>NUCLEOTIDE SEQUENCE</scope>
    <source>
        <tissue evidence="3">Spear leaf of Hainan Tall coconut</tissue>
    </source>
</reference>
<feature type="coiled-coil region" evidence="1">
    <location>
        <begin position="32"/>
        <end position="80"/>
    </location>
</feature>
<protein>
    <submittedName>
        <fullName evidence="3">Uncharacterized protein</fullName>
    </submittedName>
</protein>
<dbReference type="PANTHER" id="PTHR33701">
    <property type="entry name" value="TRANSMEMBRANE PROTEIN"/>
    <property type="match status" value="1"/>
</dbReference>
<reference evidence="3" key="1">
    <citation type="journal article" date="2017" name="Gigascience">
        <title>The genome draft of coconut (Cocos nucifera).</title>
        <authorList>
            <person name="Xiao Y."/>
            <person name="Xu P."/>
            <person name="Fan H."/>
            <person name="Baudouin L."/>
            <person name="Xia W."/>
            <person name="Bocs S."/>
            <person name="Xu J."/>
            <person name="Li Q."/>
            <person name="Guo A."/>
            <person name="Zhou L."/>
            <person name="Li J."/>
            <person name="Wu Y."/>
            <person name="Ma Z."/>
            <person name="Armero A."/>
            <person name="Issali A.E."/>
            <person name="Liu N."/>
            <person name="Peng M."/>
            <person name="Yang Y."/>
        </authorList>
    </citation>
    <scope>NUCLEOTIDE SEQUENCE</scope>
    <source>
        <tissue evidence="3">Spear leaf of Hainan Tall coconut</tissue>
    </source>
</reference>
<keyword evidence="1" id="KW-0175">Coiled coil</keyword>
<feature type="region of interest" description="Disordered" evidence="2">
    <location>
        <begin position="80"/>
        <end position="139"/>
    </location>
</feature>
<evidence type="ECO:0000313" key="3">
    <source>
        <dbReference type="EMBL" id="KAG1337966.1"/>
    </source>
</evidence>
<organism evidence="3 4">
    <name type="scientific">Cocos nucifera</name>
    <name type="common">Coconut palm</name>
    <dbReference type="NCBI Taxonomy" id="13894"/>
    <lineage>
        <taxon>Eukaryota</taxon>
        <taxon>Viridiplantae</taxon>
        <taxon>Streptophyta</taxon>
        <taxon>Embryophyta</taxon>
        <taxon>Tracheophyta</taxon>
        <taxon>Spermatophyta</taxon>
        <taxon>Magnoliopsida</taxon>
        <taxon>Liliopsida</taxon>
        <taxon>Arecaceae</taxon>
        <taxon>Arecoideae</taxon>
        <taxon>Cocoseae</taxon>
        <taxon>Attaleinae</taxon>
        <taxon>Cocos</taxon>
    </lineage>
</organism>
<dbReference type="Proteomes" id="UP000797356">
    <property type="component" value="Chromosome 4"/>
</dbReference>
<dbReference type="OrthoDB" id="766191at2759"/>
<evidence type="ECO:0000256" key="1">
    <source>
        <dbReference type="SAM" id="Coils"/>
    </source>
</evidence>
<dbReference type="EMBL" id="CM017875">
    <property type="protein sequence ID" value="KAG1337966.1"/>
    <property type="molecule type" value="Genomic_DNA"/>
</dbReference>
<keyword evidence="4" id="KW-1185">Reference proteome</keyword>
<accession>A0A8K0I4Z5</accession>
<name>A0A8K0I4Z5_COCNU</name>
<evidence type="ECO:0000313" key="4">
    <source>
        <dbReference type="Proteomes" id="UP000797356"/>
    </source>
</evidence>
<gene>
    <name evidence="3" type="ORF">COCNU_04G002720</name>
</gene>
<sequence>MRGEMMGEGEEEDGLRTVDCLRGRLLAERVASKVAKAEVDLMARKLAELEKQLDVEIKSRNRAEKRLKFALRKLESLKLRDVPSQPSLSESSTSSSPACFSGFRRSKGSKPDDRPLDSGQCNTRGDVETAKGLSGSEDVGGDVCSGNSSVDLHLHLVSQEGSWSSVGTMHSDSRGGTHHQENGKSLGNLHLHELIMGGMSSEERHGAVTQTESVENSLALVPVSMWPSSRDSKMSASNDVERVLASLRHVKEQLQDSIRRIAADSLPMELYGQ</sequence>
<proteinExistence type="predicted"/>